<dbReference type="PANTHER" id="PTHR34858">
    <property type="entry name" value="CYSO-CYSTEINE PEPTIDASE"/>
    <property type="match status" value="1"/>
</dbReference>
<dbReference type="PANTHER" id="PTHR34858:SF1">
    <property type="entry name" value="CYSO-CYSTEINE PEPTIDASE"/>
    <property type="match status" value="1"/>
</dbReference>
<dbReference type="EMBL" id="BMDZ01000005">
    <property type="protein sequence ID" value="GGB28636.1"/>
    <property type="molecule type" value="Genomic_DNA"/>
</dbReference>
<evidence type="ECO:0000256" key="3">
    <source>
        <dbReference type="ARBA" id="ARBA00022801"/>
    </source>
</evidence>
<dbReference type="Pfam" id="PF14464">
    <property type="entry name" value="Prok-JAB"/>
    <property type="match status" value="1"/>
</dbReference>
<dbReference type="PROSITE" id="PS50249">
    <property type="entry name" value="MPN"/>
    <property type="match status" value="1"/>
</dbReference>
<organism evidence="7 8">
    <name type="scientific">Tistrella bauzanensis</name>
    <dbReference type="NCBI Taxonomy" id="657419"/>
    <lineage>
        <taxon>Bacteria</taxon>
        <taxon>Pseudomonadati</taxon>
        <taxon>Pseudomonadota</taxon>
        <taxon>Alphaproteobacteria</taxon>
        <taxon>Geminicoccales</taxon>
        <taxon>Geminicoccaceae</taxon>
        <taxon>Tistrella</taxon>
    </lineage>
</organism>
<proteinExistence type="predicted"/>
<evidence type="ECO:0000313" key="8">
    <source>
        <dbReference type="Proteomes" id="UP000603352"/>
    </source>
</evidence>
<keyword evidence="2" id="KW-0479">Metal-binding</keyword>
<keyword evidence="4" id="KW-0862">Zinc</keyword>
<dbReference type="InterPro" id="IPR051929">
    <property type="entry name" value="VirAsm_ModProt"/>
</dbReference>
<dbReference type="Proteomes" id="UP000603352">
    <property type="component" value="Unassembled WGS sequence"/>
</dbReference>
<evidence type="ECO:0000256" key="2">
    <source>
        <dbReference type="ARBA" id="ARBA00022723"/>
    </source>
</evidence>
<dbReference type="CDD" id="cd08070">
    <property type="entry name" value="MPN_like"/>
    <property type="match status" value="1"/>
</dbReference>
<name>A0ABQ1I8Y2_9PROT</name>
<accession>A0ABQ1I8Y2</accession>
<keyword evidence="8" id="KW-1185">Reference proteome</keyword>
<dbReference type="InterPro" id="IPR028090">
    <property type="entry name" value="JAB_dom_prok"/>
</dbReference>
<dbReference type="SUPFAM" id="SSF102712">
    <property type="entry name" value="JAB1/MPN domain"/>
    <property type="match status" value="1"/>
</dbReference>
<comment type="caution">
    <text evidence="7">The sequence shown here is derived from an EMBL/GenBank/DDBJ whole genome shotgun (WGS) entry which is preliminary data.</text>
</comment>
<evidence type="ECO:0000313" key="7">
    <source>
        <dbReference type="EMBL" id="GGB28636.1"/>
    </source>
</evidence>
<gene>
    <name evidence="7" type="ORF">GCM10011505_07390</name>
</gene>
<evidence type="ECO:0000259" key="6">
    <source>
        <dbReference type="PROSITE" id="PS50249"/>
    </source>
</evidence>
<feature type="domain" description="MPN" evidence="6">
    <location>
        <begin position="1"/>
        <end position="131"/>
    </location>
</feature>
<keyword evidence="3" id="KW-0378">Hydrolase</keyword>
<protein>
    <recommendedName>
        <fullName evidence="6">MPN domain-containing protein</fullName>
    </recommendedName>
</protein>
<keyword evidence="1" id="KW-0645">Protease</keyword>
<evidence type="ECO:0000256" key="1">
    <source>
        <dbReference type="ARBA" id="ARBA00022670"/>
    </source>
</evidence>
<evidence type="ECO:0000256" key="4">
    <source>
        <dbReference type="ARBA" id="ARBA00022833"/>
    </source>
</evidence>
<dbReference type="InterPro" id="IPR037518">
    <property type="entry name" value="MPN"/>
</dbReference>
<sequence>MRAVVDTVEAAYPGEGCGLLLGRIVDGAAVIERTAASVNLAPDPLRAFEIDPGLRLRLQREARAGGLAVIGLYHGHPDMAASPSAADLAGAWEAGLVWMILRVEDGQMIEARCWQLAADGSCFVERPWGVARGRAVAYGPPRAVEPG</sequence>
<evidence type="ECO:0000256" key="5">
    <source>
        <dbReference type="ARBA" id="ARBA00023049"/>
    </source>
</evidence>
<reference evidence="8" key="1">
    <citation type="journal article" date="2019" name="Int. J. Syst. Evol. Microbiol.">
        <title>The Global Catalogue of Microorganisms (GCM) 10K type strain sequencing project: providing services to taxonomists for standard genome sequencing and annotation.</title>
        <authorList>
            <consortium name="The Broad Institute Genomics Platform"/>
            <consortium name="The Broad Institute Genome Sequencing Center for Infectious Disease"/>
            <person name="Wu L."/>
            <person name="Ma J."/>
        </authorList>
    </citation>
    <scope>NUCLEOTIDE SEQUENCE [LARGE SCALE GENOMIC DNA]</scope>
    <source>
        <strain evidence="8">CGMCC 1.10188</strain>
    </source>
</reference>
<dbReference type="Gene3D" id="3.40.140.10">
    <property type="entry name" value="Cytidine Deaminase, domain 2"/>
    <property type="match status" value="1"/>
</dbReference>
<keyword evidence="5" id="KW-0482">Metalloprotease</keyword>